<dbReference type="Gene3D" id="2.60.120.10">
    <property type="entry name" value="Jelly Rolls"/>
    <property type="match status" value="1"/>
</dbReference>
<evidence type="ECO:0000313" key="1">
    <source>
        <dbReference type="EMBL" id="CAA3022050.1"/>
    </source>
</evidence>
<dbReference type="AlphaFoldDB" id="A0A8S0USQ8"/>
<name>A0A8S0USQ8_OLEEU</name>
<protein>
    <submittedName>
        <fullName evidence="1">Vicilin-like antimicrobial peptides 2-2</fullName>
    </submittedName>
</protein>
<dbReference type="InterPro" id="IPR014710">
    <property type="entry name" value="RmlC-like_jellyroll"/>
</dbReference>
<evidence type="ECO:0000313" key="2">
    <source>
        <dbReference type="Proteomes" id="UP000594638"/>
    </source>
</evidence>
<dbReference type="Gramene" id="OE9A085930T1">
    <property type="protein sequence ID" value="OE9A085930C1"/>
    <property type="gene ID" value="OE9A085930"/>
</dbReference>
<dbReference type="Proteomes" id="UP000594638">
    <property type="component" value="Unassembled WGS sequence"/>
</dbReference>
<accession>A0A8S0USQ8</accession>
<dbReference type="EMBL" id="CACTIH010009063">
    <property type="protein sequence ID" value="CAA3022050.1"/>
    <property type="molecule type" value="Genomic_DNA"/>
</dbReference>
<sequence>MKWLALILEDKANKAWDNNKCPLPETSADLAVGDAFVVPARHHIAIIAFQNSYLQLAEFEINARNNQIFFLVGSSAGYITPFGDRAQRKVDNYSCRDVIFPPRSKRQPSRLKKTRKRSRMEMNQLDVEGAGVFDAVGEHASNVSF</sequence>
<dbReference type="SUPFAM" id="SSF51182">
    <property type="entry name" value="RmlC-like cupins"/>
    <property type="match status" value="1"/>
</dbReference>
<proteinExistence type="predicted"/>
<organism evidence="1 2">
    <name type="scientific">Olea europaea subsp. europaea</name>
    <dbReference type="NCBI Taxonomy" id="158383"/>
    <lineage>
        <taxon>Eukaryota</taxon>
        <taxon>Viridiplantae</taxon>
        <taxon>Streptophyta</taxon>
        <taxon>Embryophyta</taxon>
        <taxon>Tracheophyta</taxon>
        <taxon>Spermatophyta</taxon>
        <taxon>Magnoliopsida</taxon>
        <taxon>eudicotyledons</taxon>
        <taxon>Gunneridae</taxon>
        <taxon>Pentapetalae</taxon>
        <taxon>asterids</taxon>
        <taxon>lamiids</taxon>
        <taxon>Lamiales</taxon>
        <taxon>Oleaceae</taxon>
        <taxon>Oleeae</taxon>
        <taxon>Olea</taxon>
    </lineage>
</organism>
<keyword evidence="2" id="KW-1185">Reference proteome</keyword>
<dbReference type="InterPro" id="IPR011051">
    <property type="entry name" value="RmlC_Cupin_sf"/>
</dbReference>
<comment type="caution">
    <text evidence="1">The sequence shown here is derived from an EMBL/GenBank/DDBJ whole genome shotgun (WGS) entry which is preliminary data.</text>
</comment>
<gene>
    <name evidence="1" type="ORF">OLEA9_A085930</name>
</gene>
<reference evidence="1 2" key="1">
    <citation type="submission" date="2019-12" db="EMBL/GenBank/DDBJ databases">
        <authorList>
            <person name="Alioto T."/>
            <person name="Alioto T."/>
            <person name="Gomez Garrido J."/>
        </authorList>
    </citation>
    <scope>NUCLEOTIDE SEQUENCE [LARGE SCALE GENOMIC DNA]</scope>
</reference>